<accession>A0A2U7NJM6</accession>
<sequence length="176" mass="20235">MLNLHGVSKRDYYNIVMSGIHFKTPTDRIVANGLRYNVYLDATTVEAIRQEYTELIKKLTVNALQKIKDSDWSTFADIGLCMSLGEFVYREIYLNEHREYLTSGSVRYARSLFSDSFESWPEFTGSQLYPVPAPLSFKPCAGMTSYSQAYSDLPHWTGEYGKSRLSLLEHAIKYLQ</sequence>
<proteinExistence type="predicted"/>
<dbReference type="EMBL" id="KY971610">
    <property type="protein sequence ID" value="ASD52154.1"/>
    <property type="molecule type" value="Genomic_DNA"/>
</dbReference>
<keyword evidence="2" id="KW-1185">Reference proteome</keyword>
<evidence type="ECO:0000313" key="1">
    <source>
        <dbReference type="EMBL" id="ASD52154.1"/>
    </source>
</evidence>
<evidence type="ECO:0000313" key="2">
    <source>
        <dbReference type="Proteomes" id="UP000247773"/>
    </source>
</evidence>
<name>A0A2U7NJM6_9CAUD</name>
<gene>
    <name evidence="1" type="ORF">PspYZU05_202</name>
</gene>
<organism evidence="1 2">
    <name type="scientific">Pseudomonas phage PspYZU05</name>
    <dbReference type="NCBI Taxonomy" id="1983556"/>
    <lineage>
        <taxon>Viruses</taxon>
        <taxon>Duplodnaviria</taxon>
        <taxon>Heunggongvirae</taxon>
        <taxon>Uroviricota</taxon>
        <taxon>Caudoviricetes</taxon>
        <taxon>Pantevenvirales</taxon>
        <taxon>Straboviridae</taxon>
        <taxon>Jiangsuvirus</taxon>
        <taxon>Jiangsuvirus pspyzu05</taxon>
    </lineage>
</organism>
<dbReference type="Proteomes" id="UP000247773">
    <property type="component" value="Genome"/>
</dbReference>
<reference evidence="1 2" key="1">
    <citation type="submission" date="2017-04" db="EMBL/GenBank/DDBJ databases">
        <title>Isolation of lytic bacteriophages infecting Pseudomonas strains for biocontrol of fish and shrimp spoilage during chilled storage.</title>
        <authorList>
            <person name="Yang Z."/>
            <person name="Tao X."/>
            <person name="Gao L."/>
            <person name="Rao S."/>
        </authorList>
    </citation>
    <scope>NUCLEOTIDE SEQUENCE [LARGE SCALE GENOMIC DNA]</scope>
</reference>
<protein>
    <submittedName>
        <fullName evidence="1">Uncharacterized protein</fullName>
    </submittedName>
</protein>